<name>A0A1R3KKS7_9ROSI</name>
<accession>A0A1R3KKS7</accession>
<protein>
    <submittedName>
        <fullName evidence="2">Uncharacterized protein</fullName>
    </submittedName>
</protein>
<dbReference type="AlphaFoldDB" id="A0A1R3KKS7"/>
<reference evidence="3" key="1">
    <citation type="submission" date="2013-09" db="EMBL/GenBank/DDBJ databases">
        <title>Corchorus olitorius genome sequencing.</title>
        <authorList>
            <person name="Alam M."/>
            <person name="Haque M.S."/>
            <person name="Islam M.S."/>
            <person name="Emdad E.M."/>
            <person name="Islam M.M."/>
            <person name="Ahmed B."/>
            <person name="Halim A."/>
            <person name="Hossen Q.M.M."/>
            <person name="Hossain M.Z."/>
            <person name="Ahmed R."/>
            <person name="Khan M.M."/>
            <person name="Islam R."/>
            <person name="Rashid M.M."/>
            <person name="Khan S.A."/>
            <person name="Rahman M.S."/>
            <person name="Alam M."/>
            <person name="Yahiya A.S."/>
            <person name="Khan M.S."/>
            <person name="Azam M.S."/>
            <person name="Haque T."/>
            <person name="Lashkar M.Z.H."/>
            <person name="Akhand A.I."/>
            <person name="Morshed G."/>
            <person name="Roy S."/>
            <person name="Uddin K.S."/>
            <person name="Rabeya T."/>
            <person name="Hossain A.S."/>
            <person name="Chowdhury A."/>
            <person name="Snigdha A.R."/>
            <person name="Mortoza M.S."/>
            <person name="Matin S.A."/>
            <person name="Hoque S.M.E."/>
            <person name="Islam M.K."/>
            <person name="Roy D.K."/>
            <person name="Haider R."/>
            <person name="Moosa M.M."/>
            <person name="Elias S.M."/>
            <person name="Hasan A.M."/>
            <person name="Jahan S."/>
            <person name="Shafiuddin M."/>
            <person name="Mahmood N."/>
            <person name="Shommy N.S."/>
        </authorList>
    </citation>
    <scope>NUCLEOTIDE SEQUENCE [LARGE SCALE GENOMIC DNA]</scope>
    <source>
        <strain evidence="3">cv. O-4</strain>
    </source>
</reference>
<dbReference type="EMBL" id="AWUE01013122">
    <property type="protein sequence ID" value="OMP07654.1"/>
    <property type="molecule type" value="Genomic_DNA"/>
</dbReference>
<gene>
    <name evidence="2" type="ORF">COLO4_07171</name>
</gene>
<sequence>MALFEDYRRRANPISDKAGEPQSQGNVGDDLGADFGGDAMAQFMREEAESGLQQAKI</sequence>
<organism evidence="2 3">
    <name type="scientific">Corchorus olitorius</name>
    <dbReference type="NCBI Taxonomy" id="93759"/>
    <lineage>
        <taxon>Eukaryota</taxon>
        <taxon>Viridiplantae</taxon>
        <taxon>Streptophyta</taxon>
        <taxon>Embryophyta</taxon>
        <taxon>Tracheophyta</taxon>
        <taxon>Spermatophyta</taxon>
        <taxon>Magnoliopsida</taxon>
        <taxon>eudicotyledons</taxon>
        <taxon>Gunneridae</taxon>
        <taxon>Pentapetalae</taxon>
        <taxon>rosids</taxon>
        <taxon>malvids</taxon>
        <taxon>Malvales</taxon>
        <taxon>Malvaceae</taxon>
        <taxon>Grewioideae</taxon>
        <taxon>Apeibeae</taxon>
        <taxon>Corchorus</taxon>
    </lineage>
</organism>
<dbReference type="Proteomes" id="UP000187203">
    <property type="component" value="Unassembled WGS sequence"/>
</dbReference>
<evidence type="ECO:0000313" key="2">
    <source>
        <dbReference type="EMBL" id="OMP07654.1"/>
    </source>
</evidence>
<proteinExistence type="predicted"/>
<feature type="region of interest" description="Disordered" evidence="1">
    <location>
        <begin position="1"/>
        <end position="57"/>
    </location>
</feature>
<evidence type="ECO:0000256" key="1">
    <source>
        <dbReference type="SAM" id="MobiDB-lite"/>
    </source>
</evidence>
<comment type="caution">
    <text evidence="2">The sequence shown here is derived from an EMBL/GenBank/DDBJ whole genome shotgun (WGS) entry which is preliminary data.</text>
</comment>
<evidence type="ECO:0000313" key="3">
    <source>
        <dbReference type="Proteomes" id="UP000187203"/>
    </source>
</evidence>
<keyword evidence="3" id="KW-1185">Reference proteome</keyword>